<evidence type="ECO:0000256" key="9">
    <source>
        <dbReference type="ARBA" id="ARBA00023136"/>
    </source>
</evidence>
<feature type="transmembrane region" description="Helical" evidence="13">
    <location>
        <begin position="541"/>
        <end position="561"/>
    </location>
</feature>
<evidence type="ECO:0000313" key="14">
    <source>
        <dbReference type="EMBL" id="CAL1261947.1"/>
    </source>
</evidence>
<feature type="transmembrane region" description="Helical" evidence="13">
    <location>
        <begin position="491"/>
        <end position="508"/>
    </location>
</feature>
<reference evidence="14 15" key="1">
    <citation type="submission" date="2024-04" db="EMBL/GenBank/DDBJ databases">
        <authorList>
            <person name="Rising A."/>
            <person name="Reimegard J."/>
            <person name="Sonavane S."/>
            <person name="Akerstrom W."/>
            <person name="Nylinder S."/>
            <person name="Hedman E."/>
            <person name="Kallberg Y."/>
        </authorList>
    </citation>
    <scope>NUCLEOTIDE SEQUENCE [LARGE SCALE GENOMIC DNA]</scope>
</reference>
<name>A0AAV1YSK9_9ARAC</name>
<comment type="subcellular location">
    <subcellularLocation>
        <location evidence="1">Endoplasmic reticulum membrane</location>
        <topology evidence="1">Multi-pass membrane protein</topology>
    </subcellularLocation>
</comment>
<keyword evidence="7" id="KW-0256">Endoplasmic reticulum</keyword>
<dbReference type="EMBL" id="CAXIEN010000004">
    <property type="protein sequence ID" value="CAL1261947.1"/>
    <property type="molecule type" value="Genomic_DNA"/>
</dbReference>
<organism evidence="14 15">
    <name type="scientific">Larinioides sclopetarius</name>
    <dbReference type="NCBI Taxonomy" id="280406"/>
    <lineage>
        <taxon>Eukaryota</taxon>
        <taxon>Metazoa</taxon>
        <taxon>Ecdysozoa</taxon>
        <taxon>Arthropoda</taxon>
        <taxon>Chelicerata</taxon>
        <taxon>Arachnida</taxon>
        <taxon>Araneae</taxon>
        <taxon>Araneomorphae</taxon>
        <taxon>Entelegynae</taxon>
        <taxon>Araneoidea</taxon>
        <taxon>Araneidae</taxon>
        <taxon>Larinioides</taxon>
    </lineage>
</organism>
<proteinExistence type="inferred from homology"/>
<dbReference type="Pfam" id="PF01663">
    <property type="entry name" value="Phosphodiest"/>
    <property type="match status" value="1"/>
</dbReference>
<gene>
    <name evidence="14" type="ORF">LARSCL_LOCUS703</name>
</gene>
<dbReference type="GO" id="GO:0006506">
    <property type="term" value="P:GPI anchor biosynthetic process"/>
    <property type="evidence" value="ECO:0007669"/>
    <property type="project" value="UniProtKB-KW"/>
</dbReference>
<feature type="transmembrane region" description="Helical" evidence="13">
    <location>
        <begin position="969"/>
        <end position="989"/>
    </location>
</feature>
<keyword evidence="8 13" id="KW-1133">Transmembrane helix</keyword>
<dbReference type="Gene3D" id="3.40.720.10">
    <property type="entry name" value="Alkaline Phosphatase, subunit A"/>
    <property type="match status" value="1"/>
</dbReference>
<evidence type="ECO:0000256" key="6">
    <source>
        <dbReference type="ARBA" id="ARBA00022692"/>
    </source>
</evidence>
<dbReference type="InterPro" id="IPR037675">
    <property type="entry name" value="PIG-O_N"/>
</dbReference>
<evidence type="ECO:0000256" key="11">
    <source>
        <dbReference type="ARBA" id="ARBA00079084"/>
    </source>
</evidence>
<dbReference type="CDD" id="cd16023">
    <property type="entry name" value="GPI_EPT_3"/>
    <property type="match status" value="1"/>
</dbReference>
<feature type="transmembrane region" description="Helical" evidence="13">
    <location>
        <begin position="514"/>
        <end position="534"/>
    </location>
</feature>
<protein>
    <recommendedName>
        <fullName evidence="12">GPI ethanolamine phosphate transferase 3, catalytic subunit</fullName>
    </recommendedName>
    <alternativeName>
        <fullName evidence="11">Phosphatidylinositol-glycan biosynthesis class O protein</fullName>
    </alternativeName>
</protein>
<dbReference type="SUPFAM" id="SSF53649">
    <property type="entry name" value="Alkaline phosphatase-like"/>
    <property type="match status" value="1"/>
</dbReference>
<evidence type="ECO:0000256" key="3">
    <source>
        <dbReference type="ARBA" id="ARBA00008695"/>
    </source>
</evidence>
<feature type="transmembrane region" description="Helical" evidence="13">
    <location>
        <begin position="753"/>
        <end position="773"/>
    </location>
</feature>
<evidence type="ECO:0000256" key="7">
    <source>
        <dbReference type="ARBA" id="ARBA00022824"/>
    </source>
</evidence>
<keyword evidence="4" id="KW-0337">GPI-anchor biosynthesis</keyword>
<feature type="transmembrane region" description="Helical" evidence="13">
    <location>
        <begin position="854"/>
        <end position="873"/>
    </location>
</feature>
<dbReference type="Proteomes" id="UP001497382">
    <property type="component" value="Unassembled WGS sequence"/>
</dbReference>
<evidence type="ECO:0000256" key="10">
    <source>
        <dbReference type="ARBA" id="ARBA00023180"/>
    </source>
</evidence>
<evidence type="ECO:0000256" key="12">
    <source>
        <dbReference type="ARBA" id="ARBA00093602"/>
    </source>
</evidence>
<comment type="pathway">
    <text evidence="2">Glycolipid biosynthesis; glycosylphosphatidylinositol-anchor biosynthesis.</text>
</comment>
<feature type="transmembrane region" description="Helical" evidence="13">
    <location>
        <begin position="827"/>
        <end position="848"/>
    </location>
</feature>
<evidence type="ECO:0000313" key="15">
    <source>
        <dbReference type="Proteomes" id="UP001497382"/>
    </source>
</evidence>
<feature type="transmembrane region" description="Helical" evidence="13">
    <location>
        <begin position="600"/>
        <end position="620"/>
    </location>
</feature>
<feature type="transmembrane region" description="Helical" evidence="13">
    <location>
        <begin position="567"/>
        <end position="588"/>
    </location>
</feature>
<feature type="transmembrane region" description="Helical" evidence="13">
    <location>
        <begin position="7"/>
        <end position="29"/>
    </location>
</feature>
<feature type="transmembrane region" description="Helical" evidence="13">
    <location>
        <begin position="721"/>
        <end position="741"/>
    </location>
</feature>
<dbReference type="AlphaFoldDB" id="A0AAV1YSK9"/>
<keyword evidence="6 13" id="KW-0812">Transmembrane</keyword>
<feature type="transmembrane region" description="Helical" evidence="13">
    <location>
        <begin position="923"/>
        <end position="949"/>
    </location>
</feature>
<feature type="transmembrane region" description="Helical" evidence="13">
    <location>
        <begin position="671"/>
        <end position="692"/>
    </location>
</feature>
<evidence type="ECO:0000256" key="8">
    <source>
        <dbReference type="ARBA" id="ARBA00022989"/>
    </source>
</evidence>
<accession>A0AAV1YSK9</accession>
<evidence type="ECO:0000256" key="1">
    <source>
        <dbReference type="ARBA" id="ARBA00004477"/>
    </source>
</evidence>
<evidence type="ECO:0000256" key="13">
    <source>
        <dbReference type="SAM" id="Phobius"/>
    </source>
</evidence>
<keyword evidence="5" id="KW-0808">Transferase</keyword>
<dbReference type="InterPro" id="IPR039524">
    <property type="entry name" value="PIGO/GPI13"/>
</dbReference>
<dbReference type="InterPro" id="IPR017850">
    <property type="entry name" value="Alkaline_phosphatase_core_sf"/>
</dbReference>
<keyword evidence="10" id="KW-0325">Glycoprotein</keyword>
<evidence type="ECO:0000256" key="4">
    <source>
        <dbReference type="ARBA" id="ARBA00022502"/>
    </source>
</evidence>
<keyword evidence="15" id="KW-1185">Reference proteome</keyword>
<dbReference type="PANTHER" id="PTHR23071:SF1">
    <property type="entry name" value="GPI ETHANOLAMINE PHOSPHATE TRANSFERASE 3"/>
    <property type="match status" value="1"/>
</dbReference>
<feature type="transmembrane region" description="Helical" evidence="13">
    <location>
        <begin position="793"/>
        <end position="815"/>
    </location>
</feature>
<keyword evidence="9 13" id="KW-0472">Membrane</keyword>
<evidence type="ECO:0000256" key="2">
    <source>
        <dbReference type="ARBA" id="ARBA00004687"/>
    </source>
</evidence>
<feature type="transmembrane region" description="Helical" evidence="13">
    <location>
        <begin position="626"/>
        <end position="651"/>
    </location>
</feature>
<dbReference type="GO" id="GO:0005789">
    <property type="term" value="C:endoplasmic reticulum membrane"/>
    <property type="evidence" value="ECO:0007669"/>
    <property type="project" value="UniProtKB-SubCell"/>
</dbReference>
<dbReference type="InterPro" id="IPR002591">
    <property type="entry name" value="Phosphodiest/P_Trfase"/>
</dbReference>
<feature type="transmembrane region" description="Helical" evidence="13">
    <location>
        <begin position="1001"/>
        <end position="1026"/>
    </location>
</feature>
<evidence type="ECO:0000256" key="5">
    <source>
        <dbReference type="ARBA" id="ARBA00022679"/>
    </source>
</evidence>
<dbReference type="FunFam" id="3.40.720.10:FF:000041">
    <property type="entry name" value="GPI ethanolamine phosphate transferase 3"/>
    <property type="match status" value="1"/>
</dbReference>
<comment type="similarity">
    <text evidence="3">Belongs to the PIGG/PIGN/PIGO family. PIGO subfamily.</text>
</comment>
<comment type="caution">
    <text evidence="14">The sequence shown here is derived from an EMBL/GenBank/DDBJ whole genome shotgun (WGS) entry which is preliminary data.</text>
</comment>
<dbReference type="GO" id="GO:0051377">
    <property type="term" value="F:mannose-ethanolamine phosphotransferase activity"/>
    <property type="evidence" value="ECO:0007669"/>
    <property type="project" value="InterPro"/>
</dbReference>
<sequence>MSLKNSLIVLWVYILYVLGIWFFLSGYLLKRIVIHQNSTVTDNIRMNFDCKNILSLQHMKFDESEENLTYYSSNKNYLKRFDRAVIIVIDALRFDFVMHQPDVIGKNFYLNKMPVFKQIMEKNKNNSLLFRLTADPPTTTLQRLKGLTTGSLPTFIDVSLNFASSEISEDNFIRQLNAFNKRIVFMGDDTWDNLFPNAFHRTFPFPSFNVKDLDTVDDGILEHLYNEMEKNDSDVIIAHFLGVDHCGHRYGPKHPEMTRKLQQMNSVIQNVTEKLKNDTVLLVLGDHGMTESGDHGGDSTQEISTALFFYSQNKLTTIKTIDEIPTVAQVDIVPTLSLLLGLPIPFSNLGKVITPLFKLNVEETCFGEITDSAIASALAGAENAFQVQKYLHAYSQISNELSDSFMTRMKEILKDITHMWNSITNNITESRDILLNISQAYESYLDDVRNTCSQKWATFNLKFIMFGIFILCFTVLWNLWVSEKLSPTESIFVFVFIMLLCFVGSLYMYNLFNFFTWCGLGPVILIPLVFKHIWNVEELNFKYIFSIFSLIIALTIISIYVYIDYLNIIGCIVTIFVYFLIICLVKLIPFELYEFIENIFSIPFAVVLILFCTSFSNSFVINEDHITLFFLQSMIIYRFLPPVIDCVTAYFSSNNSKMKPSKKSVKGISKYLVQPLCLVCLIIFIRLGTVFYKCREEQVACENSDIIISLEKLHLNQSHKFMRLVISLASEIIPTMIFLGIMSYKYCIRSQTVSAVCVKYGIFFVCILTSLRWWLNIVPSNIVDRILKGNEVILTRAALLTSIILFIGVILFPILSERPWEVPSKEIYSYSFTCVLFVLLQMLFLVAGDALSPAVMLMSFSLMLFAILIQTSFDGTESHLWTDTIILSLLARHWFYATAHQPTFTSIQWDAAFLLNHKEIHSYTLSGSLVVINTFSSFIFHGLALPSILIMRDSFYITSHSILRLHMKYLLCFGVKLLGTVIASFILRRHLMVWKIFSPKLIYEVIAVVITMISLVLSHYFIIRVISLYHKFIRMNLSQMFSSKDQ</sequence>
<feature type="transmembrane region" description="Helical" evidence="13">
    <location>
        <begin position="459"/>
        <end position="479"/>
    </location>
</feature>
<dbReference type="PANTHER" id="PTHR23071">
    <property type="entry name" value="PHOSPHATIDYLINOSITOL GLYCAN"/>
    <property type="match status" value="1"/>
</dbReference>